<reference evidence="8 9" key="1">
    <citation type="journal article" date="2011" name="J. Bacteriol.">
        <title>Genome sequence of the ethanol-producing Zymomonas mobilis subsp. pomaceae lectotype strain ATCC 29192.</title>
        <authorList>
            <person name="Kouvelis V.N."/>
            <person name="Davenport K.W."/>
            <person name="Brettin T.S."/>
            <person name="Bruce D."/>
            <person name="Detter C."/>
            <person name="Han C.S."/>
            <person name="Nolan M."/>
            <person name="Tapia R."/>
            <person name="Damoulaki A."/>
            <person name="Kyrpides N.C."/>
            <person name="Typas M.A."/>
            <person name="Pappas K.M."/>
        </authorList>
    </citation>
    <scope>NUCLEOTIDE SEQUENCE [LARGE SCALE GENOMIC DNA]</scope>
    <source>
        <strain evidence="9">ATCC 29192 / DSM 22645 / JCM 10191 / CCUG 17912 / NBRC 13757 / NCIMB 11200 / NRRL B-4491 / Barker I</strain>
    </source>
</reference>
<dbReference type="CDD" id="cd11386">
    <property type="entry name" value="MCP_signal"/>
    <property type="match status" value="1"/>
</dbReference>
<evidence type="ECO:0000256" key="1">
    <source>
        <dbReference type="ARBA" id="ARBA00004370"/>
    </source>
</evidence>
<feature type="transmembrane region" description="Helical" evidence="5">
    <location>
        <begin position="16"/>
        <end position="37"/>
    </location>
</feature>
<dbReference type="InterPro" id="IPR003660">
    <property type="entry name" value="HAMP_dom"/>
</dbReference>
<dbReference type="AlphaFoldDB" id="F8ESW3"/>
<accession>F8ESW3</accession>
<keyword evidence="5" id="KW-0812">Transmembrane</keyword>
<keyword evidence="5" id="KW-0472">Membrane</keyword>
<sequence length="575" mass="63045">MGLSNLTKNLKISAKIYLILAIPLFFLCSSGMGAFIIQLKLSDIGQDLGIRQRIHLQLTGDISRAVADYRSAETRMVMTSDPIIEQAAKKEIDVYQAEVQDLAQQLNNAQLPPSMLIKNQQFLSDWQRYIDLSRQTIGAVIENHKADAHPLFWKELPLFDQISDELKTIRHIQGQIIEAKVNDMKAFFVVVRWLIILTTLLAVLLSIFVAGLIVKVTVKPLQMVTHALHALAGGNTNVNVPVEKRSDEIGELITTFILFRERILNAEKEKEAQLNLLVSDIGDALHGLSKSDLTVRITGHLTGGFSKIKEDFNYSIGVLNDVVSKIIQSAENIKTGADEIQQASNDLSLRTEQQAASLEETSAVMVQISNTVDHTAEGANASKLITDQVETEVVQSSHVVQQAMEAMNRIENGSKKIAQIIGVIDGIAFQTNLLALNAGVEAARAGEAGKGFSVVAAEVRALAQRSAEAAKDVKERITDSAREVENGVLLVNKTGDTLTQIVQQIHEISERVTQSAEMAEQQASGLRQVNTAVSEMDSVTQKNAAMVQQSTKAVSQLAIEAQNMMQQMQQFKLAH</sequence>
<dbReference type="GO" id="GO:0006935">
    <property type="term" value="P:chemotaxis"/>
    <property type="evidence" value="ECO:0007669"/>
    <property type="project" value="UniProtKB-KW"/>
</dbReference>
<dbReference type="Gene3D" id="1.10.287.950">
    <property type="entry name" value="Methyl-accepting chemotaxis protein"/>
    <property type="match status" value="1"/>
</dbReference>
<dbReference type="SUPFAM" id="SSF58104">
    <property type="entry name" value="Methyl-accepting chemotaxis protein (MCP) signaling domain"/>
    <property type="match status" value="1"/>
</dbReference>
<dbReference type="Gene3D" id="6.10.340.10">
    <property type="match status" value="1"/>
</dbReference>
<comment type="similarity">
    <text evidence="3">Belongs to the methyl-accepting chemotaxis (MCP) protein family.</text>
</comment>
<keyword evidence="4" id="KW-0807">Transducer</keyword>
<dbReference type="CDD" id="cd06225">
    <property type="entry name" value="HAMP"/>
    <property type="match status" value="1"/>
</dbReference>
<dbReference type="PATRIC" id="fig|579138.3.peg.1022"/>
<keyword evidence="2" id="KW-0145">Chemotaxis</keyword>
<evidence type="ECO:0000313" key="9">
    <source>
        <dbReference type="Proteomes" id="UP000000491"/>
    </source>
</evidence>
<dbReference type="InterPro" id="IPR051310">
    <property type="entry name" value="MCP_chemotaxis"/>
</dbReference>
<evidence type="ECO:0000313" key="8">
    <source>
        <dbReference type="EMBL" id="AEI37867.1"/>
    </source>
</evidence>
<protein>
    <submittedName>
        <fullName evidence="8">Methyl-accepting chemotaxis sensory transducer</fullName>
    </submittedName>
</protein>
<dbReference type="Pfam" id="PF12729">
    <property type="entry name" value="4HB_MCP_1"/>
    <property type="match status" value="1"/>
</dbReference>
<evidence type="ECO:0000259" key="7">
    <source>
        <dbReference type="PROSITE" id="PS50885"/>
    </source>
</evidence>
<dbReference type="Pfam" id="PF00672">
    <property type="entry name" value="HAMP"/>
    <property type="match status" value="1"/>
</dbReference>
<dbReference type="InterPro" id="IPR004089">
    <property type="entry name" value="MCPsignal_dom"/>
</dbReference>
<evidence type="ECO:0000256" key="5">
    <source>
        <dbReference type="SAM" id="Phobius"/>
    </source>
</evidence>
<proteinExistence type="inferred from homology"/>
<dbReference type="SMART" id="SM00304">
    <property type="entry name" value="HAMP"/>
    <property type="match status" value="2"/>
</dbReference>
<evidence type="ECO:0000256" key="3">
    <source>
        <dbReference type="ARBA" id="ARBA00029447"/>
    </source>
</evidence>
<dbReference type="KEGG" id="zmp:Zymop_0968"/>
<evidence type="ECO:0000259" key="6">
    <source>
        <dbReference type="PROSITE" id="PS50111"/>
    </source>
</evidence>
<feature type="domain" description="HAMP" evidence="7">
    <location>
        <begin position="215"/>
        <end position="268"/>
    </location>
</feature>
<dbReference type="GO" id="GO:0016020">
    <property type="term" value="C:membrane"/>
    <property type="evidence" value="ECO:0007669"/>
    <property type="project" value="UniProtKB-SubCell"/>
</dbReference>
<dbReference type="PANTHER" id="PTHR43531:SF11">
    <property type="entry name" value="METHYL-ACCEPTING CHEMOTAXIS PROTEIN 3"/>
    <property type="match status" value="1"/>
</dbReference>
<dbReference type="RefSeq" id="WP_013934263.1">
    <property type="nucleotide sequence ID" value="NC_015709.1"/>
</dbReference>
<dbReference type="PROSITE" id="PS50885">
    <property type="entry name" value="HAMP"/>
    <property type="match status" value="1"/>
</dbReference>
<dbReference type="STRING" id="579138.Zymop_0968"/>
<dbReference type="HOGENOM" id="CLU_000445_107_20_5"/>
<dbReference type="SMART" id="SM00283">
    <property type="entry name" value="MA"/>
    <property type="match status" value="1"/>
</dbReference>
<dbReference type="GO" id="GO:0007165">
    <property type="term" value="P:signal transduction"/>
    <property type="evidence" value="ECO:0007669"/>
    <property type="project" value="UniProtKB-KW"/>
</dbReference>
<evidence type="ECO:0000256" key="2">
    <source>
        <dbReference type="ARBA" id="ARBA00022500"/>
    </source>
</evidence>
<comment type="subcellular location">
    <subcellularLocation>
        <location evidence="1">Membrane</location>
    </subcellularLocation>
</comment>
<feature type="domain" description="Methyl-accepting transducer" evidence="6">
    <location>
        <begin position="329"/>
        <end position="558"/>
    </location>
</feature>
<dbReference type="InterPro" id="IPR024478">
    <property type="entry name" value="HlyB_4HB_MCP"/>
</dbReference>
<dbReference type="PANTHER" id="PTHR43531">
    <property type="entry name" value="PROTEIN ICFG"/>
    <property type="match status" value="1"/>
</dbReference>
<gene>
    <name evidence="8" type="ordered locus">Zymop_0968</name>
</gene>
<dbReference type="eggNOG" id="COG0840">
    <property type="taxonomic scope" value="Bacteria"/>
</dbReference>
<organism evidence="8 9">
    <name type="scientific">Zymomonas mobilis subsp. pomaceae (strain ATCC 29192 / DSM 22645 / JCM 10191 / CCUG 17912 / NBRC 13757 / NCIMB 11200 / NRRL B-4491 / Barker I)</name>
    <dbReference type="NCBI Taxonomy" id="579138"/>
    <lineage>
        <taxon>Bacteria</taxon>
        <taxon>Pseudomonadati</taxon>
        <taxon>Pseudomonadota</taxon>
        <taxon>Alphaproteobacteria</taxon>
        <taxon>Sphingomonadales</taxon>
        <taxon>Zymomonadaceae</taxon>
        <taxon>Zymomonas</taxon>
    </lineage>
</organism>
<dbReference type="FunFam" id="1.10.287.950:FF:000001">
    <property type="entry name" value="Methyl-accepting chemotaxis sensory transducer"/>
    <property type="match status" value="1"/>
</dbReference>
<feature type="transmembrane region" description="Helical" evidence="5">
    <location>
        <begin position="190"/>
        <end position="214"/>
    </location>
</feature>
<name>F8ESW3_ZYMMT</name>
<keyword evidence="5" id="KW-1133">Transmembrane helix</keyword>
<dbReference type="Proteomes" id="UP000000491">
    <property type="component" value="Chromosome"/>
</dbReference>
<dbReference type="PROSITE" id="PS50111">
    <property type="entry name" value="CHEMOTAXIS_TRANSDUC_2"/>
    <property type="match status" value="1"/>
</dbReference>
<dbReference type="Pfam" id="PF00015">
    <property type="entry name" value="MCPsignal"/>
    <property type="match status" value="1"/>
</dbReference>
<dbReference type="EMBL" id="CP002865">
    <property type="protein sequence ID" value="AEI37867.1"/>
    <property type="molecule type" value="Genomic_DNA"/>
</dbReference>
<evidence type="ECO:0000256" key="4">
    <source>
        <dbReference type="PROSITE-ProRule" id="PRU00284"/>
    </source>
</evidence>
<dbReference type="SUPFAM" id="SSF158472">
    <property type="entry name" value="HAMP domain-like"/>
    <property type="match status" value="1"/>
</dbReference>